<dbReference type="Proteomes" id="UP000005205">
    <property type="component" value="Unassembled WGS sequence"/>
</dbReference>
<dbReference type="EMBL" id="ADTU01021723">
    <property type="status" value="NOT_ANNOTATED_CDS"/>
    <property type="molecule type" value="Genomic_DNA"/>
</dbReference>
<reference evidence="4" key="1">
    <citation type="journal article" date="2011" name="PLoS Genet.">
        <title>The genome sequence of the leaf-cutter ant Atta cephalotes reveals insights into its obligate symbiotic lifestyle.</title>
        <authorList>
            <person name="Suen G."/>
            <person name="Teiling C."/>
            <person name="Li L."/>
            <person name="Holt C."/>
            <person name="Abouheif E."/>
            <person name="Bornberg-Bauer E."/>
            <person name="Bouffard P."/>
            <person name="Caldera E.J."/>
            <person name="Cash E."/>
            <person name="Cavanaugh A."/>
            <person name="Denas O."/>
            <person name="Elhaik E."/>
            <person name="Fave M.J."/>
            <person name="Gadau J."/>
            <person name="Gibson J.D."/>
            <person name="Graur D."/>
            <person name="Grubbs K.J."/>
            <person name="Hagen D.E."/>
            <person name="Harkins T.T."/>
            <person name="Helmkampf M."/>
            <person name="Hu H."/>
            <person name="Johnson B.R."/>
            <person name="Kim J."/>
            <person name="Marsh S.E."/>
            <person name="Moeller J.A."/>
            <person name="Munoz-Torres M.C."/>
            <person name="Murphy M.C."/>
            <person name="Naughton M.C."/>
            <person name="Nigam S."/>
            <person name="Overson R."/>
            <person name="Rajakumar R."/>
            <person name="Reese J.T."/>
            <person name="Scott J.J."/>
            <person name="Smith C.R."/>
            <person name="Tao S."/>
            <person name="Tsutsui N.D."/>
            <person name="Viljakainen L."/>
            <person name="Wissler L."/>
            <person name="Yandell M.D."/>
            <person name="Zimmer F."/>
            <person name="Taylor J."/>
            <person name="Slater S.C."/>
            <person name="Clifton S.W."/>
            <person name="Warren W.C."/>
            <person name="Elsik C.G."/>
            <person name="Smith C.D."/>
            <person name="Weinstock G.M."/>
            <person name="Gerardo N.M."/>
            <person name="Currie C.R."/>
        </authorList>
    </citation>
    <scope>NUCLEOTIDE SEQUENCE [LARGE SCALE GENOMIC DNA]</scope>
</reference>
<dbReference type="InterPro" id="IPR005818">
    <property type="entry name" value="Histone_H1/H5_H15"/>
</dbReference>
<evidence type="ECO:0000259" key="2">
    <source>
        <dbReference type="Pfam" id="PF00538"/>
    </source>
</evidence>
<dbReference type="Gene3D" id="1.10.10.10">
    <property type="entry name" value="Winged helix-like DNA-binding domain superfamily/Winged helix DNA-binding domain"/>
    <property type="match status" value="1"/>
</dbReference>
<dbReference type="InParanoid" id="A0A158NNY2"/>
<evidence type="ECO:0000313" key="3">
    <source>
        <dbReference type="EnsemblMetazoa" id="XP_012059240.1"/>
    </source>
</evidence>
<dbReference type="OrthoDB" id="7684689at2759"/>
<sequence>MPVKRTPKIEALVVNAIRRLQDVQGSTSREISNYISQEYNVPSEEIKRQVQFALRRGLSYRILKRSKEGYYSCDHDYFRQFSLENGTGDGVMEPCPAQPWRFGVRKRKREKARRRRYYRERKERERREMARKKRQRRKRSGRRRGRSRRRRLRRSRTRSRRARRRTPRRRRRRRTRSRRSRRRVRVRTRANPSEMQMEVTSPESPRNDTDRKEDPHKNKSSASIHSIEQLSQNSSQNSQTLNTSGT</sequence>
<feature type="compositionally biased region" description="Polar residues" evidence="1">
    <location>
        <begin position="191"/>
        <end position="204"/>
    </location>
</feature>
<feature type="region of interest" description="Disordered" evidence="1">
    <location>
        <begin position="105"/>
        <end position="246"/>
    </location>
</feature>
<dbReference type="GO" id="GO:0003677">
    <property type="term" value="F:DNA binding"/>
    <property type="evidence" value="ECO:0007669"/>
    <property type="project" value="InterPro"/>
</dbReference>
<dbReference type="AlphaFoldDB" id="A0A158NNY2"/>
<dbReference type="EnsemblMetazoa" id="XM_012203850.1">
    <property type="protein sequence ID" value="XP_012059240.1"/>
    <property type="gene ID" value="LOC105622431"/>
</dbReference>
<keyword evidence="4" id="KW-1185">Reference proteome</keyword>
<feature type="compositionally biased region" description="Basic residues" evidence="1">
    <location>
        <begin position="129"/>
        <end position="188"/>
    </location>
</feature>
<name>A0A158NNY2_ATTCE</name>
<accession>A0A158NNY2</accession>
<proteinExistence type="predicted"/>
<feature type="compositionally biased region" description="Low complexity" evidence="1">
    <location>
        <begin position="229"/>
        <end position="246"/>
    </location>
</feature>
<dbReference type="Pfam" id="PF00538">
    <property type="entry name" value="Linker_histone"/>
    <property type="match status" value="1"/>
</dbReference>
<evidence type="ECO:0000256" key="1">
    <source>
        <dbReference type="SAM" id="MobiDB-lite"/>
    </source>
</evidence>
<feature type="compositionally biased region" description="Basic residues" evidence="1">
    <location>
        <begin position="105"/>
        <end position="119"/>
    </location>
</feature>
<dbReference type="GO" id="GO:0000786">
    <property type="term" value="C:nucleosome"/>
    <property type="evidence" value="ECO:0007669"/>
    <property type="project" value="InterPro"/>
</dbReference>
<gene>
    <name evidence="3" type="primary">105622431</name>
</gene>
<evidence type="ECO:0000313" key="4">
    <source>
        <dbReference type="Proteomes" id="UP000005205"/>
    </source>
</evidence>
<organism evidence="3 4">
    <name type="scientific">Atta cephalotes</name>
    <name type="common">Leafcutter ant</name>
    <dbReference type="NCBI Taxonomy" id="12957"/>
    <lineage>
        <taxon>Eukaryota</taxon>
        <taxon>Metazoa</taxon>
        <taxon>Ecdysozoa</taxon>
        <taxon>Arthropoda</taxon>
        <taxon>Hexapoda</taxon>
        <taxon>Insecta</taxon>
        <taxon>Pterygota</taxon>
        <taxon>Neoptera</taxon>
        <taxon>Endopterygota</taxon>
        <taxon>Hymenoptera</taxon>
        <taxon>Apocrita</taxon>
        <taxon>Aculeata</taxon>
        <taxon>Formicoidea</taxon>
        <taxon>Formicidae</taxon>
        <taxon>Myrmicinae</taxon>
        <taxon>Atta</taxon>
    </lineage>
</organism>
<dbReference type="GO" id="GO:0006334">
    <property type="term" value="P:nucleosome assembly"/>
    <property type="evidence" value="ECO:0007669"/>
    <property type="project" value="InterPro"/>
</dbReference>
<dbReference type="InterPro" id="IPR036390">
    <property type="entry name" value="WH_DNA-bd_sf"/>
</dbReference>
<protein>
    <recommendedName>
        <fullName evidence="2">H15 domain-containing protein</fullName>
    </recommendedName>
</protein>
<dbReference type="KEGG" id="acep:105622431"/>
<dbReference type="SUPFAM" id="SSF46785">
    <property type="entry name" value="Winged helix' DNA-binding domain"/>
    <property type="match status" value="1"/>
</dbReference>
<feature type="compositionally biased region" description="Basic and acidic residues" evidence="1">
    <location>
        <begin position="205"/>
        <end position="217"/>
    </location>
</feature>
<reference evidence="3" key="2">
    <citation type="submission" date="2016-04" db="UniProtKB">
        <authorList>
            <consortium name="EnsemblMetazoa"/>
        </authorList>
    </citation>
    <scope>IDENTIFICATION</scope>
</reference>
<dbReference type="InterPro" id="IPR036388">
    <property type="entry name" value="WH-like_DNA-bd_sf"/>
</dbReference>
<feature type="domain" description="H15" evidence="2">
    <location>
        <begin position="7"/>
        <end position="67"/>
    </location>
</feature>